<keyword evidence="1" id="KW-0812">Transmembrane</keyword>
<dbReference type="NCBIfam" id="TIGR02532">
    <property type="entry name" value="IV_pilin_GFxxxE"/>
    <property type="match status" value="1"/>
</dbReference>
<feature type="transmembrane region" description="Helical" evidence="1">
    <location>
        <begin position="20"/>
        <end position="40"/>
    </location>
</feature>
<name>A0A518D7G6_9BACT</name>
<dbReference type="PANTHER" id="PTHR30093:SF2">
    <property type="entry name" value="TYPE II SECRETION SYSTEM PROTEIN H"/>
    <property type="match status" value="1"/>
</dbReference>
<keyword evidence="1" id="KW-0472">Membrane</keyword>
<accession>A0A518D7G6</accession>
<dbReference type="AlphaFoldDB" id="A0A518D7G6"/>
<reference evidence="3 4" key="1">
    <citation type="submission" date="2019-02" db="EMBL/GenBank/DDBJ databases">
        <title>Deep-cultivation of Planctomycetes and their phenomic and genomic characterization uncovers novel biology.</title>
        <authorList>
            <person name="Wiegand S."/>
            <person name="Jogler M."/>
            <person name="Boedeker C."/>
            <person name="Pinto D."/>
            <person name="Vollmers J."/>
            <person name="Rivas-Marin E."/>
            <person name="Kohn T."/>
            <person name="Peeters S.H."/>
            <person name="Heuer A."/>
            <person name="Rast P."/>
            <person name="Oberbeckmann S."/>
            <person name="Bunk B."/>
            <person name="Jeske O."/>
            <person name="Meyerdierks A."/>
            <person name="Storesund J.E."/>
            <person name="Kallscheuer N."/>
            <person name="Luecker S."/>
            <person name="Lage O.M."/>
            <person name="Pohl T."/>
            <person name="Merkel B.J."/>
            <person name="Hornburger P."/>
            <person name="Mueller R.-W."/>
            <person name="Bruemmer F."/>
            <person name="Labrenz M."/>
            <person name="Spormann A.M."/>
            <person name="Op den Camp H."/>
            <person name="Overmann J."/>
            <person name="Amann R."/>
            <person name="Jetten M.S.M."/>
            <person name="Mascher T."/>
            <person name="Medema M.H."/>
            <person name="Devos D.P."/>
            <person name="Kaster A.-K."/>
            <person name="Ovreas L."/>
            <person name="Rohde M."/>
            <person name="Galperin M.Y."/>
            <person name="Jogler C."/>
        </authorList>
    </citation>
    <scope>NUCLEOTIDE SEQUENCE [LARGE SCALE GENOMIC DNA]</scope>
    <source>
        <strain evidence="3 4">Pla175</strain>
    </source>
</reference>
<feature type="domain" description="DUF1559" evidence="2">
    <location>
        <begin position="41"/>
        <end position="322"/>
    </location>
</feature>
<dbReference type="InterPro" id="IPR027558">
    <property type="entry name" value="Pre_pil_HX9DG_C"/>
</dbReference>
<evidence type="ECO:0000313" key="3">
    <source>
        <dbReference type="EMBL" id="QDU87424.1"/>
    </source>
</evidence>
<dbReference type="Proteomes" id="UP000317429">
    <property type="component" value="Chromosome"/>
</dbReference>
<dbReference type="KEGG" id="pnd:Pla175_07840"/>
<organism evidence="3 4">
    <name type="scientific">Pirellulimonas nuda</name>
    <dbReference type="NCBI Taxonomy" id="2528009"/>
    <lineage>
        <taxon>Bacteria</taxon>
        <taxon>Pseudomonadati</taxon>
        <taxon>Planctomycetota</taxon>
        <taxon>Planctomycetia</taxon>
        <taxon>Pirellulales</taxon>
        <taxon>Lacipirellulaceae</taxon>
        <taxon>Pirellulimonas</taxon>
    </lineage>
</organism>
<dbReference type="PANTHER" id="PTHR30093">
    <property type="entry name" value="GENERAL SECRETION PATHWAY PROTEIN G"/>
    <property type="match status" value="1"/>
</dbReference>
<protein>
    <recommendedName>
        <fullName evidence="2">DUF1559 domain-containing protein</fullName>
    </recommendedName>
</protein>
<evidence type="ECO:0000313" key="4">
    <source>
        <dbReference type="Proteomes" id="UP000317429"/>
    </source>
</evidence>
<evidence type="ECO:0000256" key="1">
    <source>
        <dbReference type="SAM" id="Phobius"/>
    </source>
</evidence>
<dbReference type="SUPFAM" id="SSF54523">
    <property type="entry name" value="Pili subunits"/>
    <property type="match status" value="1"/>
</dbReference>
<dbReference type="InterPro" id="IPR012902">
    <property type="entry name" value="N_methyl_site"/>
</dbReference>
<dbReference type="InterPro" id="IPR011453">
    <property type="entry name" value="DUF1559"/>
</dbReference>
<dbReference type="Pfam" id="PF07596">
    <property type="entry name" value="SBP_bac_10"/>
    <property type="match status" value="1"/>
</dbReference>
<sequence>MPTPLRHPPTRRPPGAFTLVELLVVIGIVGVLASLLLPAVQSTRESARRADCSNRLRQLGLAANNHISATGRLPSGSDAKPPPPGFGVQEWTFFRWSALAHLAPYLENGAEYDALNLDLPLYRDLGGGVTEENEAIVRTVIPQYLCPSDRQERVSPAFGPTNYVASTGTGAGGGTPRKVDGLFGVNSDFKPSEITDGLSKTALFSESLLGERSDDSHNPQREYKFVLVLNTLNQGMCDFTTQWNLSEPLGFSWASGEFRCALYNHWRTPNSTEFDCVGAAIGGSVATRYTPYGWRAARSVHAGGVNVGMADGSVRFVTDDIGTNPWRALSTRAGGELD</sequence>
<dbReference type="InterPro" id="IPR045584">
    <property type="entry name" value="Pilin-like"/>
</dbReference>
<keyword evidence="1" id="KW-1133">Transmembrane helix</keyword>
<dbReference type="RefSeq" id="WP_145281387.1">
    <property type="nucleotide sequence ID" value="NZ_CP036291.1"/>
</dbReference>
<dbReference type="OrthoDB" id="258404at2"/>
<evidence type="ECO:0000259" key="2">
    <source>
        <dbReference type="Pfam" id="PF07596"/>
    </source>
</evidence>
<gene>
    <name evidence="3" type="ORF">Pla175_07840</name>
</gene>
<dbReference type="EMBL" id="CP036291">
    <property type="protein sequence ID" value="QDU87424.1"/>
    <property type="molecule type" value="Genomic_DNA"/>
</dbReference>
<dbReference type="Gene3D" id="3.30.700.10">
    <property type="entry name" value="Glycoprotein, Type 4 Pilin"/>
    <property type="match status" value="1"/>
</dbReference>
<dbReference type="Pfam" id="PF07963">
    <property type="entry name" value="N_methyl"/>
    <property type="match status" value="1"/>
</dbReference>
<dbReference type="NCBIfam" id="TIGR04294">
    <property type="entry name" value="pre_pil_HX9DG"/>
    <property type="match status" value="1"/>
</dbReference>
<keyword evidence="4" id="KW-1185">Reference proteome</keyword>
<proteinExistence type="predicted"/>